<reference evidence="6 7" key="1">
    <citation type="submission" date="2024-02" db="EMBL/GenBank/DDBJ databases">
        <authorList>
            <person name="Daric V."/>
            <person name="Darras S."/>
        </authorList>
    </citation>
    <scope>NUCLEOTIDE SEQUENCE [LARGE SCALE GENOMIC DNA]</scope>
</reference>
<dbReference type="Gene3D" id="3.80.10.10">
    <property type="entry name" value="Ribonuclease Inhibitor"/>
    <property type="match status" value="2"/>
</dbReference>
<evidence type="ECO:0000313" key="6">
    <source>
        <dbReference type="EMBL" id="CAK8693928.1"/>
    </source>
</evidence>
<dbReference type="Pfam" id="PF13855">
    <property type="entry name" value="LRR_8"/>
    <property type="match status" value="2"/>
</dbReference>
<dbReference type="PROSITE" id="PS51257">
    <property type="entry name" value="PROKAR_LIPOPROTEIN"/>
    <property type="match status" value="1"/>
</dbReference>
<dbReference type="InterPro" id="IPR001611">
    <property type="entry name" value="Leu-rich_rpt"/>
</dbReference>
<keyword evidence="5" id="KW-0732">Signal</keyword>
<evidence type="ECO:0000256" key="5">
    <source>
        <dbReference type="SAM" id="SignalP"/>
    </source>
</evidence>
<keyword evidence="2" id="KW-0677">Repeat</keyword>
<organism evidence="6 7">
    <name type="scientific">Clavelina lepadiformis</name>
    <name type="common">Light-bulb sea squirt</name>
    <name type="synonym">Ascidia lepadiformis</name>
    <dbReference type="NCBI Taxonomy" id="159417"/>
    <lineage>
        <taxon>Eukaryota</taxon>
        <taxon>Metazoa</taxon>
        <taxon>Chordata</taxon>
        <taxon>Tunicata</taxon>
        <taxon>Ascidiacea</taxon>
        <taxon>Aplousobranchia</taxon>
        <taxon>Clavelinidae</taxon>
        <taxon>Clavelina</taxon>
    </lineage>
</organism>
<keyword evidence="4" id="KW-0472">Membrane</keyword>
<feature type="compositionally biased region" description="Basic and acidic residues" evidence="3">
    <location>
        <begin position="474"/>
        <end position="484"/>
    </location>
</feature>
<accession>A0ABP0GRD9</accession>
<protein>
    <submittedName>
        <fullName evidence="6">Uncharacterized protein</fullName>
    </submittedName>
</protein>
<gene>
    <name evidence="6" type="ORF">CVLEPA_LOCUS27212</name>
</gene>
<sequence length="484" mass="53631">MKNIFAFAAIFVSIACQIRGQTTPCPNPNPHCDCSDLINGDITCIAISEIPEDLPSGTTVLDLEQNFLGPTLIKIQVNRLGRIDLLELYINNNGISFIEDNSFDLLYNLTVLDISENSLQAFTDNTFVGLKSLNYLYANSIGLMYIPPRVFESLPNLLHIDLEDNKLTTIGREFSVLRNLHTLLLARNLVKQIARESFSSLTSLTHLSLFGNNLTIPQPLWFTTIVENNGNIELDRRADSSKSHPNPWLCCPAMNQYFHYLATVPSSLASYYQINVACHWPVELSGRLVSTLSESEITAVPCVNYTYTTTASPYIATSSTTASTRPPPTIVVISNFMGRLNDVGAFFILLFIAVLSGAIVGGCCYLHKNDAGKQKLRNLLSVRYDREGSVKNRSTVTTRPYRTPPPSVYGATVDVVGRQSDEPEKPKRPAPPPPPTSAASRDNNAVGDYTSVVKPIEMTYSNYTMETDQSEDEIWSKVERKSPV</sequence>
<comment type="caution">
    <text evidence="6">The sequence shown here is derived from an EMBL/GenBank/DDBJ whole genome shotgun (WGS) entry which is preliminary data.</text>
</comment>
<proteinExistence type="predicted"/>
<dbReference type="SUPFAM" id="SSF52058">
    <property type="entry name" value="L domain-like"/>
    <property type="match status" value="1"/>
</dbReference>
<feature type="transmembrane region" description="Helical" evidence="4">
    <location>
        <begin position="343"/>
        <end position="367"/>
    </location>
</feature>
<keyword evidence="1" id="KW-0433">Leucine-rich repeat</keyword>
<dbReference type="EMBL" id="CAWYQH010000141">
    <property type="protein sequence ID" value="CAK8693928.1"/>
    <property type="molecule type" value="Genomic_DNA"/>
</dbReference>
<dbReference type="SMART" id="SM00369">
    <property type="entry name" value="LRR_TYP"/>
    <property type="match status" value="6"/>
</dbReference>
<dbReference type="InterPro" id="IPR003591">
    <property type="entry name" value="Leu-rich_rpt_typical-subtyp"/>
</dbReference>
<evidence type="ECO:0000256" key="4">
    <source>
        <dbReference type="SAM" id="Phobius"/>
    </source>
</evidence>
<keyword evidence="4" id="KW-0812">Transmembrane</keyword>
<dbReference type="InterPro" id="IPR032675">
    <property type="entry name" value="LRR_dom_sf"/>
</dbReference>
<evidence type="ECO:0000256" key="2">
    <source>
        <dbReference type="ARBA" id="ARBA00022737"/>
    </source>
</evidence>
<keyword evidence="7" id="KW-1185">Reference proteome</keyword>
<dbReference type="Proteomes" id="UP001642483">
    <property type="component" value="Unassembled WGS sequence"/>
</dbReference>
<evidence type="ECO:0000256" key="3">
    <source>
        <dbReference type="SAM" id="MobiDB-lite"/>
    </source>
</evidence>
<dbReference type="PANTHER" id="PTHR24366">
    <property type="entry name" value="IG(IMMUNOGLOBULIN) AND LRR(LEUCINE RICH REPEAT) DOMAINS"/>
    <property type="match status" value="1"/>
</dbReference>
<keyword evidence="4" id="KW-1133">Transmembrane helix</keyword>
<dbReference type="PANTHER" id="PTHR24366:SF96">
    <property type="entry name" value="LEUCINE RICH REPEAT CONTAINING 53"/>
    <property type="match status" value="1"/>
</dbReference>
<feature type="region of interest" description="Disordered" evidence="3">
    <location>
        <begin position="388"/>
        <end position="450"/>
    </location>
</feature>
<evidence type="ECO:0000256" key="1">
    <source>
        <dbReference type="ARBA" id="ARBA00022614"/>
    </source>
</evidence>
<evidence type="ECO:0000313" key="7">
    <source>
        <dbReference type="Proteomes" id="UP001642483"/>
    </source>
</evidence>
<name>A0ABP0GRD9_CLALP</name>
<feature type="chain" id="PRO_5045588131" evidence="5">
    <location>
        <begin position="21"/>
        <end position="484"/>
    </location>
</feature>
<feature type="region of interest" description="Disordered" evidence="3">
    <location>
        <begin position="464"/>
        <end position="484"/>
    </location>
</feature>
<feature type="signal peptide" evidence="5">
    <location>
        <begin position="1"/>
        <end position="20"/>
    </location>
</feature>